<evidence type="ECO:0000256" key="9">
    <source>
        <dbReference type="SAM" id="MobiDB-lite"/>
    </source>
</evidence>
<evidence type="ECO:0000256" key="2">
    <source>
        <dbReference type="ARBA" id="ARBA00022478"/>
    </source>
</evidence>
<organism evidence="12 13">
    <name type="scientific">Tumebacillus lacus</name>
    <dbReference type="NCBI Taxonomy" id="2995335"/>
    <lineage>
        <taxon>Bacteria</taxon>
        <taxon>Bacillati</taxon>
        <taxon>Bacillota</taxon>
        <taxon>Bacilli</taxon>
        <taxon>Bacillales</taxon>
        <taxon>Alicyclobacillaceae</taxon>
        <taxon>Tumebacillus</taxon>
    </lineage>
</organism>
<dbReference type="Proteomes" id="UP001208017">
    <property type="component" value="Unassembled WGS sequence"/>
</dbReference>
<dbReference type="InterPro" id="IPR007634">
    <property type="entry name" value="RNA_pol_sigma_54_DNA-bd"/>
</dbReference>
<dbReference type="Pfam" id="PF04552">
    <property type="entry name" value="Sigma54_DBD"/>
    <property type="match status" value="1"/>
</dbReference>
<keyword evidence="8" id="KW-0804">Transcription</keyword>
<comment type="similarity">
    <text evidence="1">Belongs to the sigma-54 factor family.</text>
</comment>
<dbReference type="PROSITE" id="PS00717">
    <property type="entry name" value="SIGMA54_1"/>
    <property type="match status" value="1"/>
</dbReference>
<dbReference type="Pfam" id="PF04963">
    <property type="entry name" value="Sigma54_CBD"/>
    <property type="match status" value="1"/>
</dbReference>
<dbReference type="NCBIfam" id="TIGR02395">
    <property type="entry name" value="rpoN_sigma"/>
    <property type="match status" value="1"/>
</dbReference>
<dbReference type="InterPro" id="IPR000394">
    <property type="entry name" value="RNA_pol_sigma_54"/>
</dbReference>
<evidence type="ECO:0000313" key="13">
    <source>
        <dbReference type="Proteomes" id="UP001208017"/>
    </source>
</evidence>
<keyword evidence="13" id="KW-1185">Reference proteome</keyword>
<dbReference type="InterPro" id="IPR007046">
    <property type="entry name" value="RNA_pol_sigma_54_core-bd"/>
</dbReference>
<dbReference type="PRINTS" id="PR00045">
    <property type="entry name" value="SIGMA54FCT"/>
</dbReference>
<evidence type="ECO:0000256" key="7">
    <source>
        <dbReference type="ARBA" id="ARBA00023125"/>
    </source>
</evidence>
<dbReference type="EMBL" id="JAPMLT010000003">
    <property type="protein sequence ID" value="MCX7570156.1"/>
    <property type="molecule type" value="Genomic_DNA"/>
</dbReference>
<dbReference type="PROSITE" id="PS00718">
    <property type="entry name" value="SIGMA54_2"/>
    <property type="match status" value="1"/>
</dbReference>
<accession>A0ABT3X3F7</accession>
<evidence type="ECO:0000256" key="3">
    <source>
        <dbReference type="ARBA" id="ARBA00022679"/>
    </source>
</evidence>
<dbReference type="Gene3D" id="1.10.10.60">
    <property type="entry name" value="Homeodomain-like"/>
    <property type="match status" value="1"/>
</dbReference>
<dbReference type="Pfam" id="PF00309">
    <property type="entry name" value="Sigma54_AID"/>
    <property type="match status" value="1"/>
</dbReference>
<dbReference type="PANTHER" id="PTHR32248:SF4">
    <property type="entry name" value="RNA POLYMERASE SIGMA-54 FACTOR"/>
    <property type="match status" value="1"/>
</dbReference>
<dbReference type="PROSITE" id="PS50044">
    <property type="entry name" value="SIGMA54_3"/>
    <property type="match status" value="1"/>
</dbReference>
<dbReference type="InterPro" id="IPR038709">
    <property type="entry name" value="RpoN_core-bd_sf"/>
</dbReference>
<name>A0ABT3X3F7_9BACL</name>
<feature type="region of interest" description="Disordered" evidence="9">
    <location>
        <begin position="65"/>
        <end position="89"/>
    </location>
</feature>
<evidence type="ECO:0000256" key="4">
    <source>
        <dbReference type="ARBA" id="ARBA00022695"/>
    </source>
</evidence>
<keyword evidence="5" id="KW-0805">Transcription regulation</keyword>
<evidence type="ECO:0000256" key="1">
    <source>
        <dbReference type="ARBA" id="ARBA00008798"/>
    </source>
</evidence>
<evidence type="ECO:0000313" key="12">
    <source>
        <dbReference type="EMBL" id="MCX7570156.1"/>
    </source>
</evidence>
<keyword evidence="4" id="KW-0548">Nucleotidyltransferase</keyword>
<comment type="caution">
    <text evidence="12">The sequence shown here is derived from an EMBL/GenBank/DDBJ whole genome shotgun (WGS) entry which is preliminary data.</text>
</comment>
<reference evidence="12 13" key="1">
    <citation type="submission" date="2022-11" db="EMBL/GenBank/DDBJ databases">
        <title>Study of microbial diversity in lake waters.</title>
        <authorList>
            <person name="Zhang J."/>
        </authorList>
    </citation>
    <scope>NUCLEOTIDE SEQUENCE [LARGE SCALE GENOMIC DNA]</scope>
    <source>
        <strain evidence="12 13">DT12</strain>
    </source>
</reference>
<evidence type="ECO:0000256" key="8">
    <source>
        <dbReference type="ARBA" id="ARBA00023163"/>
    </source>
</evidence>
<keyword evidence="2" id="KW-0240">DNA-directed RNA polymerase</keyword>
<keyword evidence="3" id="KW-0808">Transferase</keyword>
<dbReference type="PIRSF" id="PIRSF000774">
    <property type="entry name" value="RpoN"/>
    <property type="match status" value="1"/>
</dbReference>
<gene>
    <name evidence="12" type="primary">rpoN</name>
    <name evidence="12" type="ORF">OS242_09285</name>
</gene>
<keyword evidence="7" id="KW-0238">DNA-binding</keyword>
<evidence type="ECO:0000259" key="10">
    <source>
        <dbReference type="Pfam" id="PF04552"/>
    </source>
</evidence>
<dbReference type="PANTHER" id="PTHR32248">
    <property type="entry name" value="RNA POLYMERASE SIGMA-54 FACTOR"/>
    <property type="match status" value="1"/>
</dbReference>
<feature type="domain" description="RNA polymerase sigma factor 54 DNA-binding" evidence="10">
    <location>
        <begin position="287"/>
        <end position="445"/>
    </location>
</feature>
<evidence type="ECO:0000256" key="6">
    <source>
        <dbReference type="ARBA" id="ARBA00023082"/>
    </source>
</evidence>
<sequence>MQMGFGLWQEQSQRLVMTPELRQAITVLQFSSLELLEYIEGEIAVNPVLDSEPVIDWAELARQQRDQAPDRQSAAVSRDDADWPEPSVRQPVSLTDHLRAQLRLLTLSADQRRIGEYLIGSLDENGYLTMPLTEVAEVLLADAAEVEAALRQVQTLEPTGVGARTLSECLGLQLAEREHVPPAIYELIEQHLEDVAQGRIKAVAAALRVTPSEVQSMVDLLKTLDPKPGCCYSTDAPAYIIPDVHIEKVGGEYVVLVNDKSVPRLQINDLYRNMLQTSDEQGQEVREYITGKLNGALWLIKALEQRRQTILKVTTAIVDLQQGFFEQGIRALKPLTLRQVAEQIGMHESTVSRATTGKYAQTPRGVFELKFFFSSGVQTLSGDGASAESIKSQIREMIAGEDPKKPLSDQKICDLLQKKGIEIARRTVAKYREEDNIPASSQRKRYDA</sequence>
<protein>
    <submittedName>
        <fullName evidence="12">RNA polymerase factor sigma-54</fullName>
    </submittedName>
</protein>
<keyword evidence="6" id="KW-0731">Sigma factor</keyword>
<proteinExistence type="inferred from homology"/>
<evidence type="ECO:0000259" key="11">
    <source>
        <dbReference type="Pfam" id="PF04963"/>
    </source>
</evidence>
<feature type="domain" description="RNA polymerase sigma factor 54 core-binding" evidence="11">
    <location>
        <begin position="85"/>
        <end position="271"/>
    </location>
</feature>
<dbReference type="Gene3D" id="1.10.10.1330">
    <property type="entry name" value="RNA polymerase sigma-54 factor, core-binding domain"/>
    <property type="match status" value="1"/>
</dbReference>
<dbReference type="RefSeq" id="WP_267151396.1">
    <property type="nucleotide sequence ID" value="NZ_JAPMLT010000003.1"/>
</dbReference>
<evidence type="ECO:0000256" key="5">
    <source>
        <dbReference type="ARBA" id="ARBA00023015"/>
    </source>
</evidence>